<evidence type="ECO:0000256" key="1">
    <source>
        <dbReference type="ARBA" id="ARBA00001947"/>
    </source>
</evidence>
<keyword evidence="6" id="KW-0862">Zinc</keyword>
<dbReference type="InterPro" id="IPR008915">
    <property type="entry name" value="Peptidase_M50"/>
</dbReference>
<dbReference type="InterPro" id="IPR004387">
    <property type="entry name" value="Pept_M50_Zn"/>
</dbReference>
<keyword evidence="3" id="KW-0645">Protease</keyword>
<keyword evidence="13" id="KW-1185">Reference proteome</keyword>
<keyword evidence="5" id="KW-0378">Hydrolase</keyword>
<evidence type="ECO:0000256" key="7">
    <source>
        <dbReference type="ARBA" id="ARBA00022989"/>
    </source>
</evidence>
<comment type="cofactor">
    <cofactor evidence="1">
        <name>Zn(2+)</name>
        <dbReference type="ChEBI" id="CHEBI:29105"/>
    </cofactor>
</comment>
<dbReference type="Pfam" id="PF02163">
    <property type="entry name" value="Peptidase_M50"/>
    <property type="match status" value="1"/>
</dbReference>
<feature type="transmembrane region" description="Helical" evidence="10">
    <location>
        <begin position="228"/>
        <end position="249"/>
    </location>
</feature>
<evidence type="ECO:0000256" key="5">
    <source>
        <dbReference type="ARBA" id="ARBA00022801"/>
    </source>
</evidence>
<organism evidence="12 13">
    <name type="scientific">Brassica cretica</name>
    <name type="common">Mustard</name>
    <dbReference type="NCBI Taxonomy" id="69181"/>
    <lineage>
        <taxon>Eukaryota</taxon>
        <taxon>Viridiplantae</taxon>
        <taxon>Streptophyta</taxon>
        <taxon>Embryophyta</taxon>
        <taxon>Tracheophyta</taxon>
        <taxon>Spermatophyta</taxon>
        <taxon>Magnoliopsida</taxon>
        <taxon>eudicotyledons</taxon>
        <taxon>Gunneridae</taxon>
        <taxon>Pentapetalae</taxon>
        <taxon>rosids</taxon>
        <taxon>malvids</taxon>
        <taxon>Brassicales</taxon>
        <taxon>Brassicaceae</taxon>
        <taxon>Brassiceae</taxon>
        <taxon>Brassica</taxon>
    </lineage>
</organism>
<keyword evidence="8" id="KW-0482">Metalloprotease</keyword>
<reference evidence="12 13" key="1">
    <citation type="journal article" date="2020" name="BMC Genomics">
        <title>Intraspecific diversification of the crop wild relative Brassica cretica Lam. using demographic model selection.</title>
        <authorList>
            <person name="Kioukis A."/>
            <person name="Michalopoulou V.A."/>
            <person name="Briers L."/>
            <person name="Pirintsos S."/>
            <person name="Studholme D.J."/>
            <person name="Pavlidis P."/>
            <person name="Sarris P.F."/>
        </authorList>
    </citation>
    <scope>NUCLEOTIDE SEQUENCE [LARGE SCALE GENOMIC DNA]</scope>
    <source>
        <strain evidence="13">cv. PFS-1207/04</strain>
    </source>
</reference>
<keyword evidence="9 10" id="KW-0472">Membrane</keyword>
<evidence type="ECO:0000259" key="11">
    <source>
        <dbReference type="Pfam" id="PF02163"/>
    </source>
</evidence>
<keyword evidence="7 10" id="KW-1133">Transmembrane helix</keyword>
<dbReference type="Proteomes" id="UP000266723">
    <property type="component" value="Unassembled WGS sequence"/>
</dbReference>
<comment type="subcellular location">
    <subcellularLocation>
        <location evidence="2">Membrane</location>
        <topology evidence="2">Multi-pass membrane protein</topology>
    </subcellularLocation>
</comment>
<evidence type="ECO:0000256" key="2">
    <source>
        <dbReference type="ARBA" id="ARBA00004141"/>
    </source>
</evidence>
<feature type="domain" description="Peptidase M50" evidence="11">
    <location>
        <begin position="119"/>
        <end position="238"/>
    </location>
</feature>
<name>A0ABQ7DYB5_BRACR</name>
<evidence type="ECO:0000256" key="6">
    <source>
        <dbReference type="ARBA" id="ARBA00022833"/>
    </source>
</evidence>
<sequence>MCQAKSSLREASCPFLKLHLSSPRSSSSTCLATSSRLLSKGSIEISADDENLLKNRPEAFPGVLVPEVKTFSAASRDGCLLVTGKRESRFTPDNNFDGTGKIGVQMSPNVRMTKVRPRNIPETFRFAGKKFMGLYSISNVLYGLKQTFFNFSHTASQVSGPVAFIAVGAEVARSNIDGLYQFSALLSINLAVIFLLPLPALDGGTLALLLLEAVREGRKLPVEMEQGIMLVVFVGLFLIFKDTLSLDFIRERL</sequence>
<evidence type="ECO:0000313" key="13">
    <source>
        <dbReference type="Proteomes" id="UP000266723"/>
    </source>
</evidence>
<comment type="caution">
    <text evidence="12">The sequence shown here is derived from an EMBL/GenBank/DDBJ whole genome shotgun (WGS) entry which is preliminary data.</text>
</comment>
<proteinExistence type="predicted"/>
<feature type="transmembrane region" description="Helical" evidence="10">
    <location>
        <begin position="182"/>
        <end position="201"/>
    </location>
</feature>
<dbReference type="PANTHER" id="PTHR42837">
    <property type="entry name" value="REGULATOR OF SIGMA-E PROTEASE RSEP"/>
    <property type="match status" value="1"/>
</dbReference>
<accession>A0ABQ7DYB5</accession>
<protein>
    <recommendedName>
        <fullName evidence="11">Peptidase M50 domain-containing protein</fullName>
    </recommendedName>
</protein>
<gene>
    <name evidence="12" type="ORF">DY000_02035048</name>
</gene>
<evidence type="ECO:0000256" key="4">
    <source>
        <dbReference type="ARBA" id="ARBA00022692"/>
    </source>
</evidence>
<evidence type="ECO:0000256" key="3">
    <source>
        <dbReference type="ARBA" id="ARBA00022670"/>
    </source>
</evidence>
<dbReference type="PANTHER" id="PTHR42837:SF5">
    <property type="entry name" value="MEMBRANE METALLOPROTEASE ARASP, CHLOROPLASTIC"/>
    <property type="match status" value="1"/>
</dbReference>
<keyword evidence="4 10" id="KW-0812">Transmembrane</keyword>
<evidence type="ECO:0000256" key="10">
    <source>
        <dbReference type="SAM" id="Phobius"/>
    </source>
</evidence>
<evidence type="ECO:0000313" key="12">
    <source>
        <dbReference type="EMBL" id="KAF3582997.1"/>
    </source>
</evidence>
<evidence type="ECO:0000256" key="8">
    <source>
        <dbReference type="ARBA" id="ARBA00023049"/>
    </source>
</evidence>
<dbReference type="EMBL" id="QGKV02000649">
    <property type="protein sequence ID" value="KAF3582997.1"/>
    <property type="molecule type" value="Genomic_DNA"/>
</dbReference>
<evidence type="ECO:0000256" key="9">
    <source>
        <dbReference type="ARBA" id="ARBA00023136"/>
    </source>
</evidence>